<dbReference type="RefSeq" id="WP_148690778.1">
    <property type="nucleotide sequence ID" value="NZ_CP020477.1"/>
</dbReference>
<dbReference type="KEGG" id="aman:B6F84_02580"/>
<dbReference type="EMBL" id="CP020477">
    <property type="protein sequence ID" value="ARM75023.1"/>
    <property type="molecule type" value="Genomic_DNA"/>
</dbReference>
<name>A0A1W6JXN2_9CREN</name>
<dbReference type="AlphaFoldDB" id="A0A1W6JXN2"/>
<evidence type="ECO:0000313" key="2">
    <source>
        <dbReference type="Proteomes" id="UP000193404"/>
    </source>
</evidence>
<proteinExistence type="predicted"/>
<sequence length="193" mass="21600">MARVNIAADAELMKELEKEAKSKGYTIYSLTNIALKAMLDLIQSGEDSTTLTNLVDFYKITKDLDIIPVTSWYIESLVKLAYEKDAKTLEEICEEAGQQLSSYLKSRASTFDEIIEMYNNVRSVLPIKDIKVKQGSDSSLEIRVTGSGFSKESTFCTSRVFKKILEAYNFEILEISYSAGGIIFAKAKIGKLD</sequence>
<reference evidence="1 2" key="1">
    <citation type="submission" date="2017-03" db="EMBL/GenBank/DDBJ databases">
        <title>Sulfur activation and transportation mechanism of thermophilic Archaea Acidianus manzaensis YN-25.</title>
        <authorList>
            <person name="Ma Y."/>
            <person name="Yang Y."/>
            <person name="Xia J."/>
        </authorList>
    </citation>
    <scope>NUCLEOTIDE SEQUENCE [LARGE SCALE GENOMIC DNA]</scope>
    <source>
        <strain evidence="1 2">YN-25</strain>
    </source>
</reference>
<evidence type="ECO:0000313" key="1">
    <source>
        <dbReference type="EMBL" id="ARM75023.1"/>
    </source>
</evidence>
<protein>
    <submittedName>
        <fullName evidence="1">Uncharacterized protein</fullName>
    </submittedName>
</protein>
<organism evidence="1 2">
    <name type="scientific">Acidianus manzaensis</name>
    <dbReference type="NCBI Taxonomy" id="282676"/>
    <lineage>
        <taxon>Archaea</taxon>
        <taxon>Thermoproteota</taxon>
        <taxon>Thermoprotei</taxon>
        <taxon>Sulfolobales</taxon>
        <taxon>Sulfolobaceae</taxon>
        <taxon>Acidianus</taxon>
    </lineage>
</organism>
<gene>
    <name evidence="1" type="ORF">B6F84_02580</name>
</gene>
<accession>A0A1W6JXN2</accession>
<dbReference type="Proteomes" id="UP000193404">
    <property type="component" value="Chromosome"/>
</dbReference>
<dbReference type="OrthoDB" id="33105at2157"/>
<keyword evidence="2" id="KW-1185">Reference proteome</keyword>
<dbReference type="GeneID" id="41589769"/>